<sequence length="471" mass="53752">MILSTLALHCKSITGRRIGCLPFWNLAFYHQADELGSEELLPSEWYRAAAAKIIRLTHVLKDVKQMDGRIISINDSSVITDDCIISHLETFKSLAKAFIEPTTLQLSHRKTNALAAPLVSPKLFCRASERSSTILISLTQVCNFLNVSAQKRKHVRLALCPQVTHHRIWWGVLEEVLQDLKHEMDCLACHSKAFEMGEQILFSCIKFLTDIKGSSSASSPSWMRPDPLNKVEKSLPSRKWEEVLDMLVDLSKVLGQEQNLTYHLSKLDILKEGLYQIKDILVERDISHKEVRRQDYLVQKKLTKSLGHSSKCLFTLLLYYLHGTIRDIEVEVGGGIYECGGTTYLYIGKMLHSSDEGSIKSGIMQLNRALSVYQLVWQTATMDGVLELQGHLWCPEAEERSLTYRGNVYHIHRLRPHRMVFLMNGVRSWPITIHALDHPEKEVVFPGKCEITLVDQPQRQRTAPWAGDDER</sequence>
<dbReference type="EMBL" id="AMZH03015227">
    <property type="protein sequence ID" value="RRT46403.1"/>
    <property type="molecule type" value="Genomic_DNA"/>
</dbReference>
<evidence type="ECO:0000313" key="2">
    <source>
        <dbReference type="Proteomes" id="UP000287651"/>
    </source>
</evidence>
<comment type="caution">
    <text evidence="1">The sequence shown here is derived from an EMBL/GenBank/DDBJ whole genome shotgun (WGS) entry which is preliminary data.</text>
</comment>
<organism evidence="1 2">
    <name type="scientific">Ensete ventricosum</name>
    <name type="common">Abyssinian banana</name>
    <name type="synonym">Musa ensete</name>
    <dbReference type="NCBI Taxonomy" id="4639"/>
    <lineage>
        <taxon>Eukaryota</taxon>
        <taxon>Viridiplantae</taxon>
        <taxon>Streptophyta</taxon>
        <taxon>Embryophyta</taxon>
        <taxon>Tracheophyta</taxon>
        <taxon>Spermatophyta</taxon>
        <taxon>Magnoliopsida</taxon>
        <taxon>Liliopsida</taxon>
        <taxon>Zingiberales</taxon>
        <taxon>Musaceae</taxon>
        <taxon>Ensete</taxon>
    </lineage>
</organism>
<dbReference type="PANTHER" id="PTHR37763">
    <property type="entry name" value="EXOSOME COMPLEX EXONUCLEASE"/>
    <property type="match status" value="1"/>
</dbReference>
<dbReference type="AlphaFoldDB" id="A0A426Y3T3"/>
<dbReference type="Proteomes" id="UP000287651">
    <property type="component" value="Unassembled WGS sequence"/>
</dbReference>
<proteinExistence type="predicted"/>
<gene>
    <name evidence="1" type="ORF">B296_00017142</name>
</gene>
<reference evidence="1 2" key="1">
    <citation type="journal article" date="2014" name="Agronomy (Basel)">
        <title>A Draft Genome Sequence for Ensete ventricosum, the Drought-Tolerant Tree Against Hunger.</title>
        <authorList>
            <person name="Harrison J."/>
            <person name="Moore K.A."/>
            <person name="Paszkiewicz K."/>
            <person name="Jones T."/>
            <person name="Grant M."/>
            <person name="Ambacheew D."/>
            <person name="Muzemil S."/>
            <person name="Studholme D.J."/>
        </authorList>
    </citation>
    <scope>NUCLEOTIDE SEQUENCE [LARGE SCALE GENOMIC DNA]</scope>
</reference>
<accession>A0A426Y3T3</accession>
<evidence type="ECO:0000313" key="1">
    <source>
        <dbReference type="EMBL" id="RRT46403.1"/>
    </source>
</evidence>
<protein>
    <submittedName>
        <fullName evidence="1">Uncharacterized protein</fullName>
    </submittedName>
</protein>
<name>A0A426Y3T3_ENSVE</name>
<dbReference type="PANTHER" id="PTHR37763:SF1">
    <property type="entry name" value="EXOSOME COMPLEX EXONUCLEASE"/>
    <property type="match status" value="1"/>
</dbReference>